<dbReference type="Pfam" id="PF00026">
    <property type="entry name" value="Asp"/>
    <property type="match status" value="1"/>
</dbReference>
<dbReference type="PRINTS" id="PR00792">
    <property type="entry name" value="PEPSIN"/>
</dbReference>
<comment type="caution">
    <text evidence="9">The sequence shown here is derived from an EMBL/GenBank/DDBJ whole genome shotgun (WGS) entry which is preliminary data.</text>
</comment>
<feature type="active site" evidence="5">
    <location>
        <position position="227"/>
    </location>
</feature>
<dbReference type="EMBL" id="QWIQ01000547">
    <property type="protein sequence ID" value="RMY82634.1"/>
    <property type="molecule type" value="Genomic_DNA"/>
</dbReference>
<dbReference type="InterPro" id="IPR033121">
    <property type="entry name" value="PEPTIDASE_A1"/>
</dbReference>
<dbReference type="Gene3D" id="2.40.70.10">
    <property type="entry name" value="Acid Proteases"/>
    <property type="match status" value="2"/>
</dbReference>
<evidence type="ECO:0000313" key="9">
    <source>
        <dbReference type="EMBL" id="RMY82634.1"/>
    </source>
</evidence>
<dbReference type="SUPFAM" id="SSF50630">
    <property type="entry name" value="Acid proteases"/>
    <property type="match status" value="1"/>
</dbReference>
<keyword evidence="7" id="KW-0472">Membrane</keyword>
<keyword evidence="3" id="KW-0064">Aspartyl protease</keyword>
<name>A0A3M7F2R2_HORWE</name>
<evidence type="ECO:0000256" key="7">
    <source>
        <dbReference type="SAM" id="Phobius"/>
    </source>
</evidence>
<keyword evidence="2" id="KW-0645">Protease</keyword>
<evidence type="ECO:0000256" key="6">
    <source>
        <dbReference type="SAM" id="MobiDB-lite"/>
    </source>
</evidence>
<feature type="region of interest" description="Disordered" evidence="6">
    <location>
        <begin position="155"/>
        <end position="207"/>
    </location>
</feature>
<feature type="compositionally biased region" description="Low complexity" evidence="6">
    <location>
        <begin position="175"/>
        <end position="189"/>
    </location>
</feature>
<dbReference type="GO" id="GO:0006508">
    <property type="term" value="P:proteolysis"/>
    <property type="evidence" value="ECO:0007669"/>
    <property type="project" value="UniProtKB-KW"/>
</dbReference>
<keyword evidence="4" id="KW-0378">Hydrolase</keyword>
<feature type="domain" description="Peptidase A1" evidence="8">
    <location>
        <begin position="211"/>
        <end position="519"/>
    </location>
</feature>
<dbReference type="InterPro" id="IPR034163">
    <property type="entry name" value="Aspergillopepsin-like_cat_dom"/>
</dbReference>
<evidence type="ECO:0000259" key="8">
    <source>
        <dbReference type="PROSITE" id="PS51767"/>
    </source>
</evidence>
<feature type="transmembrane region" description="Helical" evidence="7">
    <location>
        <begin position="32"/>
        <end position="53"/>
    </location>
</feature>
<evidence type="ECO:0000313" key="10">
    <source>
        <dbReference type="Proteomes" id="UP000281468"/>
    </source>
</evidence>
<organism evidence="9 10">
    <name type="scientific">Hortaea werneckii</name>
    <name type="common">Black yeast</name>
    <name type="synonym">Cladosporium werneckii</name>
    <dbReference type="NCBI Taxonomy" id="91943"/>
    <lineage>
        <taxon>Eukaryota</taxon>
        <taxon>Fungi</taxon>
        <taxon>Dikarya</taxon>
        <taxon>Ascomycota</taxon>
        <taxon>Pezizomycotina</taxon>
        <taxon>Dothideomycetes</taxon>
        <taxon>Dothideomycetidae</taxon>
        <taxon>Mycosphaerellales</taxon>
        <taxon>Teratosphaeriaceae</taxon>
        <taxon>Hortaea</taxon>
    </lineage>
</organism>
<feature type="region of interest" description="Disordered" evidence="6">
    <location>
        <begin position="111"/>
        <end position="143"/>
    </location>
</feature>
<comment type="similarity">
    <text evidence="1">Belongs to the peptidase A1 family.</text>
</comment>
<feature type="compositionally biased region" description="Low complexity" evidence="6">
    <location>
        <begin position="134"/>
        <end position="143"/>
    </location>
</feature>
<dbReference type="PROSITE" id="PS51767">
    <property type="entry name" value="PEPTIDASE_A1"/>
    <property type="match status" value="1"/>
</dbReference>
<sequence>TTTFRSLSIAFFKSACIRPEEEKNFKQHARSFAMQPSITLAGLAFMAVGALAAPMPEKQLTKRNIFKAFNHPHHGRTPVNHRNPAAEMVKAYRKYGWEIVLLNPDDDSQYNPLDSIFGGDSQSSSSAEPWYPQPTSSAAPYSYSAPASSAAAPVVTSSAPFGDSSEAATSVPVGTVTSSAPASTSSASSGGDGDDITGEVAAHPEENDSEYLSPVTIGGQELNLDFDTGSADLWVFSSRLSDSHSQGHSVFNPDQSSTWTEDQGASWEISYGDGSSAAGDVGYDKVVIGSATVTRQAVEVATEVSGSFVTDENNDGLVGLAFSTINTVEPEPQKTWFENIMGDLEQPLFTANLEEDKSGTYTFGEIDSSEYQGEIHYTPIDKSNGFWQFDSNTYAIDGQVSQCSTCSPMIADTGTSLVLVDEDVAEAFYSQVSSAQYSRQQGGYVYDCNEDLPSFGIAIGSDYTATLNGTQITYAEIGTGTCFGGIQGNSQGGIQILGDVMLKQYLAVFDAGNEQFGVANKA</sequence>
<dbReference type="InterPro" id="IPR021109">
    <property type="entry name" value="Peptidase_aspartic_dom_sf"/>
</dbReference>
<evidence type="ECO:0000256" key="2">
    <source>
        <dbReference type="ARBA" id="ARBA00022670"/>
    </source>
</evidence>
<evidence type="ECO:0000256" key="5">
    <source>
        <dbReference type="PIRSR" id="PIRSR601461-1"/>
    </source>
</evidence>
<feature type="active site" evidence="5">
    <location>
        <position position="412"/>
    </location>
</feature>
<evidence type="ECO:0000256" key="1">
    <source>
        <dbReference type="ARBA" id="ARBA00007447"/>
    </source>
</evidence>
<dbReference type="Proteomes" id="UP000281468">
    <property type="component" value="Unassembled WGS sequence"/>
</dbReference>
<evidence type="ECO:0000256" key="4">
    <source>
        <dbReference type="ARBA" id="ARBA00022801"/>
    </source>
</evidence>
<gene>
    <name evidence="9" type="ORF">D0862_11948</name>
</gene>
<dbReference type="FunFam" id="2.40.70.10:FF:000026">
    <property type="entry name" value="Endothiapepsin"/>
    <property type="match status" value="1"/>
</dbReference>
<reference evidence="9 10" key="1">
    <citation type="journal article" date="2018" name="BMC Genomics">
        <title>Genomic evidence for intraspecific hybridization in a clonal and extremely halotolerant yeast.</title>
        <authorList>
            <person name="Gostincar C."/>
            <person name="Stajich J.E."/>
            <person name="Zupancic J."/>
            <person name="Zalar P."/>
            <person name="Gunde-Cimerman N."/>
        </authorList>
    </citation>
    <scope>NUCLEOTIDE SEQUENCE [LARGE SCALE GENOMIC DNA]</scope>
    <source>
        <strain evidence="9 10">EXF-171</strain>
    </source>
</reference>
<proteinExistence type="inferred from homology"/>
<dbReference type="AlphaFoldDB" id="A0A3M7F2R2"/>
<dbReference type="PANTHER" id="PTHR47966:SF1">
    <property type="entry name" value="ASPARTYL PROTEINASE"/>
    <property type="match status" value="1"/>
</dbReference>
<protein>
    <recommendedName>
        <fullName evidence="8">Peptidase A1 domain-containing protein</fullName>
    </recommendedName>
</protein>
<keyword evidence="7" id="KW-1133">Transmembrane helix</keyword>
<dbReference type="InterPro" id="IPR001461">
    <property type="entry name" value="Aspartic_peptidase_A1"/>
</dbReference>
<keyword evidence="7" id="KW-0812">Transmembrane</keyword>
<dbReference type="GO" id="GO:0004190">
    <property type="term" value="F:aspartic-type endopeptidase activity"/>
    <property type="evidence" value="ECO:0007669"/>
    <property type="project" value="UniProtKB-KW"/>
</dbReference>
<evidence type="ECO:0000256" key="3">
    <source>
        <dbReference type="ARBA" id="ARBA00022750"/>
    </source>
</evidence>
<dbReference type="CDD" id="cd06097">
    <property type="entry name" value="Aspergillopepsin_like"/>
    <property type="match status" value="1"/>
</dbReference>
<feature type="non-terminal residue" evidence="9">
    <location>
        <position position="1"/>
    </location>
</feature>
<accession>A0A3M7F2R2</accession>
<dbReference type="PANTHER" id="PTHR47966">
    <property type="entry name" value="BETA-SITE APP-CLEAVING ENZYME, ISOFORM A-RELATED"/>
    <property type="match status" value="1"/>
</dbReference>